<dbReference type="RefSeq" id="XP_024346823.1">
    <property type="nucleotide sequence ID" value="XM_024498771.1"/>
</dbReference>
<dbReference type="AlphaFoldDB" id="W6UAZ0"/>
<dbReference type="KEGG" id="egl:EGR_09522"/>
<evidence type="ECO:0000256" key="1">
    <source>
        <dbReference type="SAM" id="MobiDB-lite"/>
    </source>
</evidence>
<dbReference type="GeneID" id="36345237"/>
<organism evidence="2 3">
    <name type="scientific">Echinococcus granulosus</name>
    <name type="common">Hydatid tapeworm</name>
    <dbReference type="NCBI Taxonomy" id="6210"/>
    <lineage>
        <taxon>Eukaryota</taxon>
        <taxon>Metazoa</taxon>
        <taxon>Spiralia</taxon>
        <taxon>Lophotrochozoa</taxon>
        <taxon>Platyhelminthes</taxon>
        <taxon>Cestoda</taxon>
        <taxon>Eucestoda</taxon>
        <taxon>Cyclophyllidea</taxon>
        <taxon>Taeniidae</taxon>
        <taxon>Echinococcus</taxon>
        <taxon>Echinococcus granulosus group</taxon>
    </lineage>
</organism>
<evidence type="ECO:0000313" key="3">
    <source>
        <dbReference type="Proteomes" id="UP000019149"/>
    </source>
</evidence>
<feature type="region of interest" description="Disordered" evidence="1">
    <location>
        <begin position="109"/>
        <end position="129"/>
    </location>
</feature>
<name>W6UAZ0_ECHGR</name>
<dbReference type="EMBL" id="APAU02000151">
    <property type="protein sequence ID" value="EUB55627.1"/>
    <property type="molecule type" value="Genomic_DNA"/>
</dbReference>
<dbReference type="OrthoDB" id="10037631at2759"/>
<proteinExistence type="predicted"/>
<accession>W6UAZ0</accession>
<sequence length="326" mass="35775">MVCPPASAFSVELHRLQSSKFSIQRSAYQQRKHHRHPCHQYHHHHPFSATPHHHQLRLCHLSNPHPRMRQQGGGGVDRGSTTSSLLLAAGGSELATWCAEVVANVGATTTTGSPLPLPPSSRASSVPGLTVSGATNTTLSAAVVHHADSACQRVRQFLLEARIELDVRQHERRCTRVKKTWLDKDFRTDVSTPATGVQCVCLIRAYGDWSGPSRAHLPPGAWGVGVPKIVDPSQILNDRLLKLEWPSHSLLAKCLPQSACPLSSLMGAEGILVHRWTPSNIDPCKRSFCHRNIALITFPEGPITLEGHYVAIWEDLGLEYIPPLNA</sequence>
<reference evidence="2 3" key="1">
    <citation type="journal article" date="2013" name="Nat. Genet.">
        <title>The genome of the hydatid tapeworm Echinococcus granulosus.</title>
        <authorList>
            <person name="Zheng H."/>
            <person name="Zhang W."/>
            <person name="Zhang L."/>
            <person name="Zhang Z."/>
            <person name="Li J."/>
            <person name="Lu G."/>
            <person name="Zhu Y."/>
            <person name="Wang Y."/>
            <person name="Huang Y."/>
            <person name="Liu J."/>
            <person name="Kang H."/>
            <person name="Chen J."/>
            <person name="Wang L."/>
            <person name="Chen A."/>
            <person name="Yu S."/>
            <person name="Gao Z."/>
            <person name="Jin L."/>
            <person name="Gu W."/>
            <person name="Wang Z."/>
            <person name="Zhao L."/>
            <person name="Shi B."/>
            <person name="Wen H."/>
            <person name="Lin R."/>
            <person name="Jones M.K."/>
            <person name="Brejova B."/>
            <person name="Vinar T."/>
            <person name="Zhao G."/>
            <person name="McManus D.P."/>
            <person name="Chen Z."/>
            <person name="Zhou Y."/>
            <person name="Wang S."/>
        </authorList>
    </citation>
    <scope>NUCLEOTIDE SEQUENCE [LARGE SCALE GENOMIC DNA]</scope>
</reference>
<comment type="caution">
    <text evidence="2">The sequence shown here is derived from an EMBL/GenBank/DDBJ whole genome shotgun (WGS) entry which is preliminary data.</text>
</comment>
<gene>
    <name evidence="2" type="ORF">EGR_09522</name>
</gene>
<dbReference type="STRING" id="6210.W6UAZ0"/>
<protein>
    <submittedName>
        <fullName evidence="2">Uncharacterized protein</fullName>
    </submittedName>
</protein>
<dbReference type="CTD" id="36345237"/>
<keyword evidence="3" id="KW-1185">Reference proteome</keyword>
<dbReference type="Proteomes" id="UP000019149">
    <property type="component" value="Unassembled WGS sequence"/>
</dbReference>
<evidence type="ECO:0000313" key="2">
    <source>
        <dbReference type="EMBL" id="EUB55627.1"/>
    </source>
</evidence>
<feature type="compositionally biased region" description="Low complexity" evidence="1">
    <location>
        <begin position="109"/>
        <end position="125"/>
    </location>
</feature>